<name>A0A067SR33_GALM3</name>
<feature type="chain" id="PRO_5001646054" evidence="1">
    <location>
        <begin position="21"/>
        <end position="60"/>
    </location>
</feature>
<dbReference type="AlphaFoldDB" id="A0A067SR33"/>
<evidence type="ECO:0000313" key="2">
    <source>
        <dbReference type="EMBL" id="KDR73356.1"/>
    </source>
</evidence>
<proteinExistence type="predicted"/>
<reference evidence="3" key="1">
    <citation type="journal article" date="2014" name="Proc. Natl. Acad. Sci. U.S.A.">
        <title>Extensive sampling of basidiomycete genomes demonstrates inadequacy of the white-rot/brown-rot paradigm for wood decay fungi.</title>
        <authorList>
            <person name="Riley R."/>
            <person name="Salamov A.A."/>
            <person name="Brown D.W."/>
            <person name="Nagy L.G."/>
            <person name="Floudas D."/>
            <person name="Held B.W."/>
            <person name="Levasseur A."/>
            <person name="Lombard V."/>
            <person name="Morin E."/>
            <person name="Otillar R."/>
            <person name="Lindquist E.A."/>
            <person name="Sun H."/>
            <person name="LaButti K.M."/>
            <person name="Schmutz J."/>
            <person name="Jabbour D."/>
            <person name="Luo H."/>
            <person name="Baker S.E."/>
            <person name="Pisabarro A.G."/>
            <person name="Walton J.D."/>
            <person name="Blanchette R.A."/>
            <person name="Henrissat B."/>
            <person name="Martin F."/>
            <person name="Cullen D."/>
            <person name="Hibbett D.S."/>
            <person name="Grigoriev I.V."/>
        </authorList>
    </citation>
    <scope>NUCLEOTIDE SEQUENCE [LARGE SCALE GENOMIC DNA]</scope>
    <source>
        <strain evidence="3">CBS 339.88</strain>
    </source>
</reference>
<dbReference type="Proteomes" id="UP000027222">
    <property type="component" value="Unassembled WGS sequence"/>
</dbReference>
<keyword evidence="3" id="KW-1185">Reference proteome</keyword>
<accession>A0A067SR33</accession>
<organism evidence="2 3">
    <name type="scientific">Galerina marginata (strain CBS 339.88)</name>
    <dbReference type="NCBI Taxonomy" id="685588"/>
    <lineage>
        <taxon>Eukaryota</taxon>
        <taxon>Fungi</taxon>
        <taxon>Dikarya</taxon>
        <taxon>Basidiomycota</taxon>
        <taxon>Agaricomycotina</taxon>
        <taxon>Agaricomycetes</taxon>
        <taxon>Agaricomycetidae</taxon>
        <taxon>Agaricales</taxon>
        <taxon>Agaricineae</taxon>
        <taxon>Strophariaceae</taxon>
        <taxon>Galerina</taxon>
    </lineage>
</organism>
<keyword evidence="1" id="KW-0732">Signal</keyword>
<dbReference type="HOGENOM" id="CLU_2941894_0_0_1"/>
<dbReference type="OrthoDB" id="3044727at2759"/>
<feature type="signal peptide" evidence="1">
    <location>
        <begin position="1"/>
        <end position="20"/>
    </location>
</feature>
<evidence type="ECO:0000313" key="3">
    <source>
        <dbReference type="Proteomes" id="UP000027222"/>
    </source>
</evidence>
<protein>
    <submittedName>
        <fullName evidence="2">Uncharacterized protein</fullName>
    </submittedName>
</protein>
<dbReference type="EMBL" id="KL142386">
    <property type="protein sequence ID" value="KDR73356.1"/>
    <property type="molecule type" value="Genomic_DNA"/>
</dbReference>
<evidence type="ECO:0000256" key="1">
    <source>
        <dbReference type="SAM" id="SignalP"/>
    </source>
</evidence>
<sequence length="60" mass="6404">MQFTLLTTVVVACMTLFVSASPIPAPVQVEAREPQLTPVVEIAREAEAEPAPICGSYQCV</sequence>
<gene>
    <name evidence="2" type="ORF">GALMADRAFT_142460</name>
</gene>